<evidence type="ECO:0000256" key="1">
    <source>
        <dbReference type="PROSITE-ProRule" id="PRU00781"/>
    </source>
</evidence>
<dbReference type="GO" id="GO:0005524">
    <property type="term" value="F:ATP binding"/>
    <property type="evidence" value="ECO:0007669"/>
    <property type="project" value="UniProtKB-UniRule"/>
</dbReference>
<dbReference type="GO" id="GO:0046854">
    <property type="term" value="P:phosphatidylinositol phosphate biosynthetic process"/>
    <property type="evidence" value="ECO:0007669"/>
    <property type="project" value="TreeGrafter"/>
</dbReference>
<evidence type="ECO:0000259" key="2">
    <source>
        <dbReference type="PROSITE" id="PS51455"/>
    </source>
</evidence>
<dbReference type="InterPro" id="IPR027484">
    <property type="entry name" value="PInositol-4-P-5-kinase_N"/>
</dbReference>
<feature type="domain" description="PIPK" evidence="2">
    <location>
        <begin position="1"/>
        <end position="113"/>
    </location>
</feature>
<name>A0A067P334_9AGAM</name>
<reference evidence="4" key="1">
    <citation type="journal article" date="2014" name="Proc. Natl. Acad. Sci. U.S.A.">
        <title>Extensive sampling of basidiomycete genomes demonstrates inadequacy of the white-rot/brown-rot paradigm for wood decay fungi.</title>
        <authorList>
            <person name="Riley R."/>
            <person name="Salamov A.A."/>
            <person name="Brown D.W."/>
            <person name="Nagy L.G."/>
            <person name="Floudas D."/>
            <person name="Held B.W."/>
            <person name="Levasseur A."/>
            <person name="Lombard V."/>
            <person name="Morin E."/>
            <person name="Otillar R."/>
            <person name="Lindquist E.A."/>
            <person name="Sun H."/>
            <person name="LaButti K.M."/>
            <person name="Schmutz J."/>
            <person name="Jabbour D."/>
            <person name="Luo H."/>
            <person name="Baker S.E."/>
            <person name="Pisabarro A.G."/>
            <person name="Walton J.D."/>
            <person name="Blanchette R.A."/>
            <person name="Henrissat B."/>
            <person name="Martin F."/>
            <person name="Cullen D."/>
            <person name="Hibbett D.S."/>
            <person name="Grigoriev I.V."/>
        </authorList>
    </citation>
    <scope>NUCLEOTIDE SEQUENCE [LARGE SCALE GENOMIC DNA]</scope>
    <source>
        <strain evidence="4">MUCL 33604</strain>
    </source>
</reference>
<gene>
    <name evidence="3" type="ORF">JAAARDRAFT_716000</name>
</gene>
<keyword evidence="1" id="KW-0547">Nucleotide-binding</keyword>
<accession>A0A067P334</accession>
<dbReference type="InParanoid" id="A0A067P334"/>
<dbReference type="EMBL" id="KL197789">
    <property type="protein sequence ID" value="KDQ49333.1"/>
    <property type="molecule type" value="Genomic_DNA"/>
</dbReference>
<sequence length="113" mass="13407">MSAKYDFTSKTYSPWVFRKLRENYFHLGSSIHLISLAAKDILSELGSPNKSGSFFHPRDYRFIIKTIHHSEHSFLRPILRRYYECVKGNPHALLQGFMDYIRSSYLMGRRFIL</sequence>
<dbReference type="STRING" id="933084.A0A067P334"/>
<evidence type="ECO:0000313" key="3">
    <source>
        <dbReference type="EMBL" id="KDQ49333.1"/>
    </source>
</evidence>
<dbReference type="PANTHER" id="PTHR23086">
    <property type="entry name" value="PHOSPHATIDYLINOSITOL-4-PHOSPHATE 5-KINASE"/>
    <property type="match status" value="1"/>
</dbReference>
<keyword evidence="1" id="KW-0418">Kinase</keyword>
<dbReference type="AlphaFoldDB" id="A0A067P334"/>
<keyword evidence="4" id="KW-1185">Reference proteome</keyword>
<protein>
    <recommendedName>
        <fullName evidence="2">PIPK domain-containing protein</fullName>
    </recommendedName>
</protein>
<dbReference type="HOGENOM" id="CLU_2133869_0_0_1"/>
<dbReference type="SUPFAM" id="SSF56104">
    <property type="entry name" value="SAICAR synthase-like"/>
    <property type="match status" value="1"/>
</dbReference>
<dbReference type="GO" id="GO:0016308">
    <property type="term" value="F:1-phosphatidylinositol-4-phosphate 5-kinase activity"/>
    <property type="evidence" value="ECO:0007669"/>
    <property type="project" value="TreeGrafter"/>
</dbReference>
<dbReference type="Pfam" id="PF01504">
    <property type="entry name" value="PIP5K"/>
    <property type="match status" value="1"/>
</dbReference>
<proteinExistence type="predicted"/>
<evidence type="ECO:0000313" key="4">
    <source>
        <dbReference type="Proteomes" id="UP000027265"/>
    </source>
</evidence>
<dbReference type="PROSITE" id="PS51455">
    <property type="entry name" value="PIPK"/>
    <property type="match status" value="1"/>
</dbReference>
<dbReference type="InterPro" id="IPR002498">
    <property type="entry name" value="PInositol-4-P-4/5-kinase_core"/>
</dbReference>
<keyword evidence="1" id="KW-0067">ATP-binding</keyword>
<organism evidence="3 4">
    <name type="scientific">Jaapia argillacea MUCL 33604</name>
    <dbReference type="NCBI Taxonomy" id="933084"/>
    <lineage>
        <taxon>Eukaryota</taxon>
        <taxon>Fungi</taxon>
        <taxon>Dikarya</taxon>
        <taxon>Basidiomycota</taxon>
        <taxon>Agaricomycotina</taxon>
        <taxon>Agaricomycetes</taxon>
        <taxon>Agaricomycetidae</taxon>
        <taxon>Jaapiales</taxon>
        <taxon>Jaapiaceae</taxon>
        <taxon>Jaapia</taxon>
    </lineage>
</organism>
<keyword evidence="1" id="KW-0808">Transferase</keyword>
<dbReference type="Gene3D" id="3.30.800.10">
    <property type="entry name" value="Phosphatidylinositol Phosphate Kinase II Beta"/>
    <property type="match status" value="1"/>
</dbReference>
<dbReference type="InterPro" id="IPR023610">
    <property type="entry name" value="PInositol-4/5-P-5/4-kinase"/>
</dbReference>
<dbReference type="PANTHER" id="PTHR23086:SF8">
    <property type="entry name" value="PHOSPHATIDYLINOSITOL 5-PHOSPHATE 4-KINASE, ISOFORM A"/>
    <property type="match status" value="1"/>
</dbReference>
<dbReference type="GO" id="GO:0005886">
    <property type="term" value="C:plasma membrane"/>
    <property type="evidence" value="ECO:0007669"/>
    <property type="project" value="TreeGrafter"/>
</dbReference>
<dbReference type="OrthoDB" id="3235428at2759"/>
<dbReference type="Proteomes" id="UP000027265">
    <property type="component" value="Unassembled WGS sequence"/>
</dbReference>